<dbReference type="Pfam" id="PF00353">
    <property type="entry name" value="HemolysinCabind"/>
    <property type="match status" value="1"/>
</dbReference>
<dbReference type="SUPFAM" id="SSF51120">
    <property type="entry name" value="beta-Roll"/>
    <property type="match status" value="1"/>
</dbReference>
<dbReference type="InterPro" id="IPR018511">
    <property type="entry name" value="Hemolysin-typ_Ca-bd_CS"/>
</dbReference>
<evidence type="ECO:0000256" key="1">
    <source>
        <dbReference type="ARBA" id="ARBA00022837"/>
    </source>
</evidence>
<comment type="caution">
    <text evidence="2">The sequence shown here is derived from an EMBL/GenBank/DDBJ whole genome shotgun (WGS) entry which is preliminary data.</text>
</comment>
<dbReference type="EMBL" id="JAGXFD010000001">
    <property type="protein sequence ID" value="MBZ9566127.1"/>
    <property type="molecule type" value="Genomic_DNA"/>
</dbReference>
<dbReference type="InterPro" id="IPR001343">
    <property type="entry name" value="Hemolysn_Ca-bd"/>
</dbReference>
<dbReference type="Gene3D" id="2.150.10.10">
    <property type="entry name" value="Serralysin-like metalloprotease, C-terminal"/>
    <property type="match status" value="1"/>
</dbReference>
<dbReference type="RefSeq" id="WP_224419947.1">
    <property type="nucleotide sequence ID" value="NZ_JAGXFD010000001.1"/>
</dbReference>
<keyword evidence="1" id="KW-0106">Calcium</keyword>
<evidence type="ECO:0000313" key="3">
    <source>
        <dbReference type="Proteomes" id="UP001319883"/>
    </source>
</evidence>
<keyword evidence="3" id="KW-1185">Reference proteome</keyword>
<dbReference type="InterPro" id="IPR011049">
    <property type="entry name" value="Serralysin-like_metalloprot_C"/>
</dbReference>
<organism evidence="2 3">
    <name type="scientific">Modicisalibacter tunisiensis</name>
    <dbReference type="NCBI Taxonomy" id="390637"/>
    <lineage>
        <taxon>Bacteria</taxon>
        <taxon>Pseudomonadati</taxon>
        <taxon>Pseudomonadota</taxon>
        <taxon>Gammaproteobacteria</taxon>
        <taxon>Oceanospirillales</taxon>
        <taxon>Halomonadaceae</taxon>
        <taxon>Modicisalibacter</taxon>
    </lineage>
</organism>
<accession>A0ABS7WU47</accession>
<reference evidence="2 3" key="1">
    <citation type="submission" date="2021-05" db="EMBL/GenBank/DDBJ databases">
        <title>Petroleum and Energy Research Collection (APPE): ex situ preservation of microbial diversity associated with the oil industry and exploitation of its biotechnological potential.</title>
        <authorList>
            <person name="Paixao C.T.M."/>
            <person name="Gomes M.B."/>
            <person name="Oliveira V.M."/>
        </authorList>
    </citation>
    <scope>NUCLEOTIDE SEQUENCE [LARGE SCALE GENOMIC DNA]</scope>
    <source>
        <strain evidence="2 3">LIT2</strain>
    </source>
</reference>
<name>A0ABS7WU47_9GAMM</name>
<protein>
    <submittedName>
        <fullName evidence="2">Calcium-binding protein</fullName>
    </submittedName>
</protein>
<sequence>MELTATEKLVHQMYIAYYQRPADPEGLQYWVNQLEQNGNWSSVSAAFGAAEENDALYGGMSRADVIKAVYDSAFNRAAVDSEVSYWDDSGFSLTDLAFAIINGAQNDDLATVNAKVDFSAELVSQVGSNDAYLKLQNVNDLLDTVDADTDVTAESVSQAIDSHTEGQTFTLTADNAGDIVTLTGNNDTVTAEAGSLAGTVISDQGGNDTLTATLNSNLDATTRVQGVEDITLNWDSYSAPSLDVDGVSGAEITLNATKSGFVGNATVQNLGDNSLTAGEGITGNLTTSGVADSTVNTGSAKTVTVDGTAQDNDSVVVNAGDSTTDITVGNTTGVEDVTVTAGAATTDVTVNQYDTATIDAGTASNIDVTADDSSDTATVTVGADATVTASAANGSLTLNVADGKTVTVNNIGEDLTIAGDGDVTLKSSGLNGETVSNAKESGSLTVESSVAGTLNLEDVEADEIKLSTAGSTTATLASGANVAVSADLATGVFQTGTNDSKADSVNISFSEDQKTTTTFTNFETVNIEASAEAGTGTDLTIASLAASGATVNVTGDNDVELSTIATKSLDASALTGDLTIGGSTSADATIAGSEGKNDVTMDASNAGDKATFVGQDSDDIAKFGTLAETAEVTAVTGGGNDTVNADISGMGTGGSTDEGFLVVEAGAGDDVVNLANGSGALASPDSDATVVLQMGEGSDTLQISGNAGYDLSGTNLTISSVEKVDLGQALTLSASQFNSLGDFELVGSAQLTADGSASTDALTIDGSNVTLNFGSTATFAAKGGAAGDTITGTVAGDTITGNGGNDTLTGGKGADTFDFAGNGTDKDTITDFVTGTDKMSFDGIVGTDITATSGTALNAGSVTTAAALTDGSVYVTDDASASLLSTGGSESVSDFTDMSDVAAFLAEGFSATAAGDAAVFVLNDGNGQAYTYLFQEQSSSASNVDAGDLSLVGVVTESNDAAIVAGDIA</sequence>
<dbReference type="Proteomes" id="UP001319883">
    <property type="component" value="Unassembled WGS sequence"/>
</dbReference>
<dbReference type="PRINTS" id="PR00313">
    <property type="entry name" value="CABNDNGRPT"/>
</dbReference>
<proteinExistence type="predicted"/>
<gene>
    <name evidence="2" type="ORF">KGQ91_00245</name>
</gene>
<evidence type="ECO:0000313" key="2">
    <source>
        <dbReference type="EMBL" id="MBZ9566127.1"/>
    </source>
</evidence>
<dbReference type="PROSITE" id="PS00330">
    <property type="entry name" value="HEMOLYSIN_CALCIUM"/>
    <property type="match status" value="1"/>
</dbReference>